<evidence type="ECO:0000259" key="7">
    <source>
        <dbReference type="SMART" id="SM00642"/>
    </source>
</evidence>
<evidence type="ECO:0000256" key="3">
    <source>
        <dbReference type="ARBA" id="ARBA00022723"/>
    </source>
</evidence>
<evidence type="ECO:0000256" key="2">
    <source>
        <dbReference type="ARBA" id="ARBA00008061"/>
    </source>
</evidence>
<dbReference type="Pfam" id="PF09154">
    <property type="entry name" value="Alpha-amy_C_pro"/>
    <property type="match status" value="1"/>
</dbReference>
<sequence length="489" mass="55484">MSTHANAEYSATKNQNYTMLQAFEWYVEGGGKHWKLTAMWLPPPTKAAGQDSVGYDIYDVWDCGEFDQKGGVRTNWGTKEELIAAIKKAKEKGIVSYVDAVLNHRFGADNLETFAAVEVDNDDRTKEISEKYDIKGWTGFEFPGRGDKYSALKYNFNHFTGVDYNDENQKTSIYKIHGEGKDWAQGVDKENKNYDYLMGADIDHDHPEVRADLINWGKWVTEELGTAGFRFDAVKHIDRSFIADFVKSVRAETDKPKMFAVGEFWKDSIGDLEHYLDNLGTQFSVFDAPLHYNFKEAGDRGREFDLRTIWDGTVVQKRPIDAVTLQVGQSLESAVNPTFKPLAYALILLRPNGYPCVFWGDLYGTQGDNPQQAVTQLGDLVRARKLFAYGELRDYWDHMNCVGWVRMGDPENGRPNGCAVVICNGDEGFKRMEVGKEHANEKWTDLLGWHQGEVVIGEDGWADFRCSAMSVSVWVKSDAKGRDEFKHAQ</sequence>
<proteinExistence type="inferred from homology"/>
<evidence type="ECO:0000256" key="5">
    <source>
        <dbReference type="ARBA" id="ARBA00023277"/>
    </source>
</evidence>
<organism evidence="8 9">
    <name type="scientific">Mycena alexandri</name>
    <dbReference type="NCBI Taxonomy" id="1745969"/>
    <lineage>
        <taxon>Eukaryota</taxon>
        <taxon>Fungi</taxon>
        <taxon>Dikarya</taxon>
        <taxon>Basidiomycota</taxon>
        <taxon>Agaricomycotina</taxon>
        <taxon>Agaricomycetes</taxon>
        <taxon>Agaricomycetidae</taxon>
        <taxon>Agaricales</taxon>
        <taxon>Marasmiineae</taxon>
        <taxon>Mycenaceae</taxon>
        <taxon>Mycena</taxon>
    </lineage>
</organism>
<feature type="domain" description="Glycosyl hydrolase family 13 catalytic" evidence="7">
    <location>
        <begin position="17"/>
        <end position="384"/>
    </location>
</feature>
<dbReference type="EMBL" id="JARJCM010000067">
    <property type="protein sequence ID" value="KAJ7033079.1"/>
    <property type="molecule type" value="Genomic_DNA"/>
</dbReference>
<dbReference type="SMART" id="SM00642">
    <property type="entry name" value="Aamy"/>
    <property type="match status" value="1"/>
</dbReference>
<dbReference type="NCBIfam" id="NF006969">
    <property type="entry name" value="PRK09441.1-2"/>
    <property type="match status" value="1"/>
</dbReference>
<keyword evidence="3" id="KW-0479">Metal-binding</keyword>
<dbReference type="Pfam" id="PF00128">
    <property type="entry name" value="Alpha-amylase"/>
    <property type="match status" value="1"/>
</dbReference>
<dbReference type="PANTHER" id="PTHR43447">
    <property type="entry name" value="ALPHA-AMYLASE"/>
    <property type="match status" value="1"/>
</dbReference>
<keyword evidence="9" id="KW-1185">Reference proteome</keyword>
<accession>A0AAD6SS57</accession>
<dbReference type="InterPro" id="IPR017853">
    <property type="entry name" value="GH"/>
</dbReference>
<comment type="caution">
    <text evidence="8">The sequence shown here is derived from an EMBL/GenBank/DDBJ whole genome shotgun (WGS) entry which is preliminary data.</text>
</comment>
<keyword evidence="5" id="KW-0119">Carbohydrate metabolism</keyword>
<dbReference type="InterPro" id="IPR013776">
    <property type="entry name" value="A-amylase_thermo"/>
</dbReference>
<protein>
    <submittedName>
        <fullName evidence="8">Alpha-amylase</fullName>
    </submittedName>
</protein>
<keyword evidence="6" id="KW-0326">Glycosidase</keyword>
<reference evidence="8" key="1">
    <citation type="submission" date="2023-03" db="EMBL/GenBank/DDBJ databases">
        <title>Massive genome expansion in bonnet fungi (Mycena s.s.) driven by repeated elements and novel gene families across ecological guilds.</title>
        <authorList>
            <consortium name="Lawrence Berkeley National Laboratory"/>
            <person name="Harder C.B."/>
            <person name="Miyauchi S."/>
            <person name="Viragh M."/>
            <person name="Kuo A."/>
            <person name="Thoen E."/>
            <person name="Andreopoulos B."/>
            <person name="Lu D."/>
            <person name="Skrede I."/>
            <person name="Drula E."/>
            <person name="Henrissat B."/>
            <person name="Morin E."/>
            <person name="Kohler A."/>
            <person name="Barry K."/>
            <person name="LaButti K."/>
            <person name="Morin E."/>
            <person name="Salamov A."/>
            <person name="Lipzen A."/>
            <person name="Mereny Z."/>
            <person name="Hegedus B."/>
            <person name="Baldrian P."/>
            <person name="Stursova M."/>
            <person name="Weitz H."/>
            <person name="Taylor A."/>
            <person name="Grigoriev I.V."/>
            <person name="Nagy L.G."/>
            <person name="Martin F."/>
            <person name="Kauserud H."/>
        </authorList>
    </citation>
    <scope>NUCLEOTIDE SEQUENCE</scope>
    <source>
        <strain evidence="8">CBHHK200</strain>
    </source>
</reference>
<gene>
    <name evidence="8" type="ORF">C8F04DRAFT_1105087</name>
</gene>
<name>A0AAD6SS57_9AGAR</name>
<evidence type="ECO:0000313" key="9">
    <source>
        <dbReference type="Proteomes" id="UP001218188"/>
    </source>
</evidence>
<dbReference type="InterPro" id="IPR013780">
    <property type="entry name" value="Glyco_hydro_b"/>
</dbReference>
<dbReference type="NCBIfam" id="NF006968">
    <property type="entry name" value="PRK09441.1-1"/>
    <property type="match status" value="1"/>
</dbReference>
<evidence type="ECO:0000256" key="6">
    <source>
        <dbReference type="ARBA" id="ARBA00023295"/>
    </source>
</evidence>
<dbReference type="SUPFAM" id="SSF51011">
    <property type="entry name" value="Glycosyl hydrolase domain"/>
    <property type="match status" value="1"/>
</dbReference>
<dbReference type="Gene3D" id="2.60.40.1180">
    <property type="entry name" value="Golgi alpha-mannosidase II"/>
    <property type="match status" value="1"/>
</dbReference>
<evidence type="ECO:0000256" key="1">
    <source>
        <dbReference type="ARBA" id="ARBA00001913"/>
    </source>
</evidence>
<dbReference type="Gene3D" id="2.40.30.140">
    <property type="match status" value="1"/>
</dbReference>
<evidence type="ECO:0000256" key="4">
    <source>
        <dbReference type="ARBA" id="ARBA00022801"/>
    </source>
</evidence>
<evidence type="ECO:0000313" key="8">
    <source>
        <dbReference type="EMBL" id="KAJ7033079.1"/>
    </source>
</evidence>
<dbReference type="Proteomes" id="UP001218188">
    <property type="component" value="Unassembled WGS sequence"/>
</dbReference>
<dbReference type="GO" id="GO:0004553">
    <property type="term" value="F:hydrolase activity, hydrolyzing O-glycosyl compounds"/>
    <property type="evidence" value="ECO:0007669"/>
    <property type="project" value="InterPro"/>
</dbReference>
<dbReference type="AlphaFoldDB" id="A0AAD6SS57"/>
<comment type="cofactor">
    <cofactor evidence="1">
        <name>Ca(2+)</name>
        <dbReference type="ChEBI" id="CHEBI:29108"/>
    </cofactor>
</comment>
<dbReference type="SUPFAM" id="SSF51445">
    <property type="entry name" value="(Trans)glycosidases"/>
    <property type="match status" value="1"/>
</dbReference>
<dbReference type="GO" id="GO:0005975">
    <property type="term" value="P:carbohydrate metabolic process"/>
    <property type="evidence" value="ECO:0007669"/>
    <property type="project" value="InterPro"/>
</dbReference>
<dbReference type="GO" id="GO:0005509">
    <property type="term" value="F:calcium ion binding"/>
    <property type="evidence" value="ECO:0007669"/>
    <property type="project" value="InterPro"/>
</dbReference>
<dbReference type="InterPro" id="IPR006047">
    <property type="entry name" value="GH13_cat_dom"/>
</dbReference>
<dbReference type="InterPro" id="IPR015237">
    <property type="entry name" value="Alpha-amylase_C_pro"/>
</dbReference>
<keyword evidence="4" id="KW-0378">Hydrolase</keyword>
<dbReference type="CDD" id="cd11318">
    <property type="entry name" value="AmyAc_bac_fung_AmyA"/>
    <property type="match status" value="1"/>
</dbReference>
<dbReference type="PIRSF" id="PIRSF001021">
    <property type="entry name" value="Alph-amls_thrmst"/>
    <property type="match status" value="1"/>
</dbReference>
<dbReference type="Gene3D" id="3.20.20.80">
    <property type="entry name" value="Glycosidases"/>
    <property type="match status" value="1"/>
</dbReference>
<comment type="similarity">
    <text evidence="2">Belongs to the glycosyl hydrolase 13 family.</text>
</comment>